<comment type="caution">
    <text evidence="1">The sequence shown here is derived from an EMBL/GenBank/DDBJ whole genome shotgun (WGS) entry which is preliminary data.</text>
</comment>
<dbReference type="SUPFAM" id="SSF53850">
    <property type="entry name" value="Periplasmic binding protein-like II"/>
    <property type="match status" value="1"/>
</dbReference>
<proteinExistence type="predicted"/>
<dbReference type="InterPro" id="IPR050490">
    <property type="entry name" value="Bact_solute-bd_prot1"/>
</dbReference>
<organism evidence="1">
    <name type="scientific">Mesotoga infera</name>
    <dbReference type="NCBI Taxonomy" id="1236046"/>
    <lineage>
        <taxon>Bacteria</taxon>
        <taxon>Thermotogati</taxon>
        <taxon>Thermotogota</taxon>
        <taxon>Thermotogae</taxon>
        <taxon>Kosmotogales</taxon>
        <taxon>Kosmotogaceae</taxon>
        <taxon>Mesotoga</taxon>
    </lineage>
</organism>
<evidence type="ECO:0000313" key="1">
    <source>
        <dbReference type="EMBL" id="HDP77347.1"/>
    </source>
</evidence>
<accession>A0A7C1H707</accession>
<name>A0A7C1H707_9BACT</name>
<dbReference type="AlphaFoldDB" id="A0A7C1H707"/>
<dbReference type="CDD" id="cd14748">
    <property type="entry name" value="PBP2_UgpB"/>
    <property type="match status" value="1"/>
</dbReference>
<dbReference type="EMBL" id="DSBT01000118">
    <property type="protein sequence ID" value="HDP77347.1"/>
    <property type="molecule type" value="Genomic_DNA"/>
</dbReference>
<dbReference type="InterPro" id="IPR006059">
    <property type="entry name" value="SBP"/>
</dbReference>
<reference evidence="1" key="1">
    <citation type="journal article" date="2020" name="mSystems">
        <title>Genome- and Community-Level Interaction Insights into Carbon Utilization and Element Cycling Functions of Hydrothermarchaeota in Hydrothermal Sediment.</title>
        <authorList>
            <person name="Zhou Z."/>
            <person name="Liu Y."/>
            <person name="Xu W."/>
            <person name="Pan J."/>
            <person name="Luo Z.H."/>
            <person name="Li M."/>
        </authorList>
    </citation>
    <scope>NUCLEOTIDE SEQUENCE [LARGE SCALE GENOMIC DNA]</scope>
    <source>
        <strain evidence="1">SpSt-1179</strain>
    </source>
</reference>
<gene>
    <name evidence="1" type="ORF">ENN47_04020</name>
</gene>
<dbReference type="Gene3D" id="3.40.190.10">
    <property type="entry name" value="Periplasmic binding protein-like II"/>
    <property type="match status" value="2"/>
</dbReference>
<dbReference type="Proteomes" id="UP000886198">
    <property type="component" value="Unassembled WGS sequence"/>
</dbReference>
<protein>
    <submittedName>
        <fullName evidence="1">ABC transporter substrate-binding protein</fullName>
    </submittedName>
</protein>
<sequence>MKLGFKTFLVILVSLVLIAGTAFSVTNLRFFFPVQVAGALAVLMDGVVEDFNSEHPDIFVEPIYSGNYDQTMQKAVTAAQGKNPPDVALLLAIDIFSLLDMNLIEDMDQFLVGEDANFTEPFYAGFLENSMIDGVTWSIPFQRSTPIFYYNKDHFREVGLDPENPPKTWEELLEAAKKLTIKDSRGNVTRWGFEDITDDTWTIQAWILQAGGKYANETGTESYFDTPEVEKAVEQWTYMANVERVMPRHRSYGAASQDFVAGAASMMFNSTGSLSFVKSSATFDFGVAPLPGEAKTAVPTGGGNLYIFKGIPEENKEAAWTFVKWLSKPENSARWSIGTGYIPVRKDAFETEALKEFAEGFPYILVARDQLDVARREMAFHSNSQIREVFLTTLQNILDERVSISAGLNQLQEEVEMILAPFKQ</sequence>
<dbReference type="PANTHER" id="PTHR43649:SF12">
    <property type="entry name" value="DIACETYLCHITOBIOSE BINDING PROTEIN DASA"/>
    <property type="match status" value="1"/>
</dbReference>
<dbReference type="Pfam" id="PF13416">
    <property type="entry name" value="SBP_bac_8"/>
    <property type="match status" value="1"/>
</dbReference>
<dbReference type="PANTHER" id="PTHR43649">
    <property type="entry name" value="ARABINOSE-BINDING PROTEIN-RELATED"/>
    <property type="match status" value="1"/>
</dbReference>